<feature type="region of interest" description="Disordered" evidence="1">
    <location>
        <begin position="133"/>
        <end position="153"/>
    </location>
</feature>
<keyword evidence="5" id="KW-1185">Reference proteome</keyword>
<dbReference type="Proteomes" id="UP000662783">
    <property type="component" value="Chromosome"/>
</dbReference>
<feature type="compositionally biased region" description="Basic and acidic residues" evidence="1">
    <location>
        <begin position="133"/>
        <end position="144"/>
    </location>
</feature>
<proteinExistence type="predicted"/>
<sequence length="153" mass="17221">MEYSEIASVSGKGGLFKVVKPTRTGVILESLDDKKQKLVASATQRISVLSDISIYTTTQEGSIPLEDVYKKIYSEFKDDLGVTQTSDPDELKAFIKHVIPEYDEARVYVSDIKKLVNWYGSLLQYAPELLMEKKKEDKPKEAKPKKAASKKKS</sequence>
<dbReference type="Gene3D" id="1.10.10.1650">
    <property type="match status" value="1"/>
</dbReference>
<dbReference type="InterPro" id="IPR049280">
    <property type="entry name" value="DUF6852"/>
</dbReference>
<protein>
    <submittedName>
        <fullName evidence="4">DUF5606 domain-containing protein</fullName>
    </submittedName>
</protein>
<gene>
    <name evidence="4" type="ORF">JR347_00900</name>
</gene>
<feature type="domain" description="DUF6852" evidence="3">
    <location>
        <begin position="52"/>
        <end position="120"/>
    </location>
</feature>
<name>A0A975A1B3_9BACT</name>
<organism evidence="4 5">
    <name type="scientific">Fulvivirga lutea</name>
    <dbReference type="NCBI Taxonomy" id="2810512"/>
    <lineage>
        <taxon>Bacteria</taxon>
        <taxon>Pseudomonadati</taxon>
        <taxon>Bacteroidota</taxon>
        <taxon>Cytophagia</taxon>
        <taxon>Cytophagales</taxon>
        <taxon>Fulvivirgaceae</taxon>
        <taxon>Fulvivirga</taxon>
    </lineage>
</organism>
<evidence type="ECO:0000259" key="2">
    <source>
        <dbReference type="Pfam" id="PF18347"/>
    </source>
</evidence>
<evidence type="ECO:0000256" key="1">
    <source>
        <dbReference type="SAM" id="MobiDB-lite"/>
    </source>
</evidence>
<accession>A0A975A1B3</accession>
<dbReference type="InterPro" id="IPR041218">
    <property type="entry name" value="DUF5606"/>
</dbReference>
<dbReference type="AlphaFoldDB" id="A0A975A1B3"/>
<dbReference type="InterPro" id="IPR049282">
    <property type="entry name" value="BVU_3817_N_sf"/>
</dbReference>
<evidence type="ECO:0000313" key="5">
    <source>
        <dbReference type="Proteomes" id="UP000662783"/>
    </source>
</evidence>
<dbReference type="Gene3D" id="2.30.30.730">
    <property type="match status" value="1"/>
</dbReference>
<dbReference type="Pfam" id="PF21186">
    <property type="entry name" value="DUF6852"/>
    <property type="match status" value="1"/>
</dbReference>
<reference evidence="4" key="1">
    <citation type="submission" date="2021-02" db="EMBL/GenBank/DDBJ databases">
        <title>Fulvivirga sp. S481 isolated from sea water.</title>
        <authorList>
            <person name="Bae S.S."/>
            <person name="Baek K."/>
        </authorList>
    </citation>
    <scope>NUCLEOTIDE SEQUENCE</scope>
    <source>
        <strain evidence="4">S481</strain>
    </source>
</reference>
<dbReference type="InterPro" id="IPR049281">
    <property type="entry name" value="BVU_3817-like_C_sf"/>
</dbReference>
<evidence type="ECO:0000313" key="4">
    <source>
        <dbReference type="EMBL" id="QSE97676.1"/>
    </source>
</evidence>
<dbReference type="KEGG" id="fuv:JR347_00900"/>
<evidence type="ECO:0000259" key="3">
    <source>
        <dbReference type="Pfam" id="PF21186"/>
    </source>
</evidence>
<dbReference type="RefSeq" id="WP_205722185.1">
    <property type="nucleotide sequence ID" value="NZ_CP070608.1"/>
</dbReference>
<dbReference type="EMBL" id="CP070608">
    <property type="protein sequence ID" value="QSE97676.1"/>
    <property type="molecule type" value="Genomic_DNA"/>
</dbReference>
<feature type="domain" description="DUF5606" evidence="2">
    <location>
        <begin position="5"/>
        <end position="49"/>
    </location>
</feature>
<dbReference type="Pfam" id="PF18347">
    <property type="entry name" value="DUF5606"/>
    <property type="match status" value="1"/>
</dbReference>